<evidence type="ECO:0000313" key="2">
    <source>
        <dbReference type="Proteomes" id="UP000807342"/>
    </source>
</evidence>
<protein>
    <submittedName>
        <fullName evidence="1">Uncharacterized protein</fullName>
    </submittedName>
</protein>
<name>A0A9P6BW21_9AGAR</name>
<dbReference type="OrthoDB" id="8023605at2759"/>
<sequence>VTDEKIWRALKLEEDMKHKIKEFSLGPGNLVLVKNTVIEMSADQKMKPRYLGPMIIVRQLAGGAYILAELDGSVWQNKVAAFRVIPYLVRQKIKLTIKVRELLDTSQEGLDILEESDTEIDTSEMEAQEGQD</sequence>
<accession>A0A9P6BW21</accession>
<evidence type="ECO:0000313" key="1">
    <source>
        <dbReference type="EMBL" id="KAF9439975.1"/>
    </source>
</evidence>
<dbReference type="Proteomes" id="UP000807342">
    <property type="component" value="Unassembled WGS sequence"/>
</dbReference>
<dbReference type="EMBL" id="MU153064">
    <property type="protein sequence ID" value="KAF9439975.1"/>
    <property type="molecule type" value="Genomic_DNA"/>
</dbReference>
<proteinExistence type="predicted"/>
<comment type="caution">
    <text evidence="1">The sequence shown here is derived from an EMBL/GenBank/DDBJ whole genome shotgun (WGS) entry which is preliminary data.</text>
</comment>
<dbReference type="AlphaFoldDB" id="A0A9P6BW21"/>
<keyword evidence="2" id="KW-1185">Reference proteome</keyword>
<gene>
    <name evidence="1" type="ORF">P691DRAFT_689145</name>
</gene>
<reference evidence="1" key="1">
    <citation type="submission" date="2020-11" db="EMBL/GenBank/DDBJ databases">
        <authorList>
            <consortium name="DOE Joint Genome Institute"/>
            <person name="Ahrendt S."/>
            <person name="Riley R."/>
            <person name="Andreopoulos W."/>
            <person name="Labutti K."/>
            <person name="Pangilinan J."/>
            <person name="Ruiz-Duenas F.J."/>
            <person name="Barrasa J.M."/>
            <person name="Sanchez-Garcia M."/>
            <person name="Camarero S."/>
            <person name="Miyauchi S."/>
            <person name="Serrano A."/>
            <person name="Linde D."/>
            <person name="Babiker R."/>
            <person name="Drula E."/>
            <person name="Ayuso-Fernandez I."/>
            <person name="Pacheco R."/>
            <person name="Padilla G."/>
            <person name="Ferreira P."/>
            <person name="Barriuso J."/>
            <person name="Kellner H."/>
            <person name="Castanera R."/>
            <person name="Alfaro M."/>
            <person name="Ramirez L."/>
            <person name="Pisabarro A.G."/>
            <person name="Kuo A."/>
            <person name="Tritt A."/>
            <person name="Lipzen A."/>
            <person name="He G."/>
            <person name="Yan M."/>
            <person name="Ng V."/>
            <person name="Cullen D."/>
            <person name="Martin F."/>
            <person name="Rosso M.-N."/>
            <person name="Henrissat B."/>
            <person name="Hibbett D."/>
            <person name="Martinez A.T."/>
            <person name="Grigoriev I.V."/>
        </authorList>
    </citation>
    <scope>NUCLEOTIDE SEQUENCE</scope>
    <source>
        <strain evidence="1">MF-IS2</strain>
    </source>
</reference>
<feature type="non-terminal residue" evidence="1">
    <location>
        <position position="1"/>
    </location>
</feature>
<organism evidence="1 2">
    <name type="scientific">Macrolepiota fuliginosa MF-IS2</name>
    <dbReference type="NCBI Taxonomy" id="1400762"/>
    <lineage>
        <taxon>Eukaryota</taxon>
        <taxon>Fungi</taxon>
        <taxon>Dikarya</taxon>
        <taxon>Basidiomycota</taxon>
        <taxon>Agaricomycotina</taxon>
        <taxon>Agaricomycetes</taxon>
        <taxon>Agaricomycetidae</taxon>
        <taxon>Agaricales</taxon>
        <taxon>Agaricineae</taxon>
        <taxon>Agaricaceae</taxon>
        <taxon>Macrolepiota</taxon>
    </lineage>
</organism>